<evidence type="ECO:0000256" key="1">
    <source>
        <dbReference type="SAM" id="MobiDB-lite"/>
    </source>
</evidence>
<reference evidence="2" key="1">
    <citation type="journal article" date="2022" name="bioRxiv">
        <title>Sequencing and chromosome-scale assembly of the giantPleurodeles waltlgenome.</title>
        <authorList>
            <person name="Brown T."/>
            <person name="Elewa A."/>
            <person name="Iarovenko S."/>
            <person name="Subramanian E."/>
            <person name="Araus A.J."/>
            <person name="Petzold A."/>
            <person name="Susuki M."/>
            <person name="Suzuki K.-i.T."/>
            <person name="Hayashi T."/>
            <person name="Toyoda A."/>
            <person name="Oliveira C."/>
            <person name="Osipova E."/>
            <person name="Leigh N.D."/>
            <person name="Simon A."/>
            <person name="Yun M.H."/>
        </authorList>
    </citation>
    <scope>NUCLEOTIDE SEQUENCE</scope>
    <source>
        <strain evidence="2">20211129_DDA</strain>
        <tissue evidence="2">Liver</tissue>
    </source>
</reference>
<sequence>MRRSRRGGLPADQAEGLVSAVFDQGACNWALDAPATCTEDRQCQECPGGPMDDGLLPVRNPDIRVSKKMKRDEGPRTARAVNAEEETDDGGWKASASTDKDVTASILPENEEEDADLNPCRTRDTTEDGAGDFEEPQLCHVPGGAWLQQTQVVLWKLSKNMDIVLSQLGIVEASQSALQKAVELNSAGVTQHEQQHTTLSSKVEDMENRSRWNNLWVLGVLKGAEGDDPCDFAVCLFRKTFPALSDWDMNSMTQRTHHFPFRPPSKPSRYPQVTLIYIGNLFLQQEIFQAATPKSLVKACDIECFVHSDFFHQTVVKCWELREHITALQKLGAYVSLMETPTLRIREDGQTFFCYGGQKVQCQP</sequence>
<organism evidence="2 3">
    <name type="scientific">Pleurodeles waltl</name>
    <name type="common">Iberian ribbed newt</name>
    <dbReference type="NCBI Taxonomy" id="8319"/>
    <lineage>
        <taxon>Eukaryota</taxon>
        <taxon>Metazoa</taxon>
        <taxon>Chordata</taxon>
        <taxon>Craniata</taxon>
        <taxon>Vertebrata</taxon>
        <taxon>Euteleostomi</taxon>
        <taxon>Amphibia</taxon>
        <taxon>Batrachia</taxon>
        <taxon>Caudata</taxon>
        <taxon>Salamandroidea</taxon>
        <taxon>Salamandridae</taxon>
        <taxon>Pleurodelinae</taxon>
        <taxon>Pleurodeles</taxon>
    </lineage>
</organism>
<name>A0AAV7NUU8_PLEWA</name>
<keyword evidence="3" id="KW-1185">Reference proteome</keyword>
<evidence type="ECO:0000313" key="3">
    <source>
        <dbReference type="Proteomes" id="UP001066276"/>
    </source>
</evidence>
<accession>A0AAV7NUU8</accession>
<evidence type="ECO:0000313" key="2">
    <source>
        <dbReference type="EMBL" id="KAJ1119871.1"/>
    </source>
</evidence>
<protein>
    <submittedName>
        <fullName evidence="2">Uncharacterized protein</fullName>
    </submittedName>
</protein>
<proteinExistence type="predicted"/>
<dbReference type="EMBL" id="JANPWB010000012">
    <property type="protein sequence ID" value="KAJ1119871.1"/>
    <property type="molecule type" value="Genomic_DNA"/>
</dbReference>
<feature type="region of interest" description="Disordered" evidence="1">
    <location>
        <begin position="64"/>
        <end position="121"/>
    </location>
</feature>
<dbReference type="AlphaFoldDB" id="A0AAV7NUU8"/>
<gene>
    <name evidence="2" type="ORF">NDU88_008055</name>
</gene>
<comment type="caution">
    <text evidence="2">The sequence shown here is derived from an EMBL/GenBank/DDBJ whole genome shotgun (WGS) entry which is preliminary data.</text>
</comment>
<dbReference type="Proteomes" id="UP001066276">
    <property type="component" value="Chromosome 8"/>
</dbReference>
<feature type="compositionally biased region" description="Basic and acidic residues" evidence="1">
    <location>
        <begin position="64"/>
        <end position="76"/>
    </location>
</feature>